<sequence length="520" mass="56292">MRKILMLLVAVAVLLLSGNAALAAAADFKLGNELLMTKYHHLIAGKKVGLVTNQSGVNSQGQSTIDVLAADSSIQLTALYGPEHGIDGKAQAGAYVESYTHPELGIPVYSLYGATREPTAEMLQNVDVLVFDIQDIGARSYTYMSTLNYCMKAAQKNNKTVVVLDRPNPVGGVIVDGPMMEDPYITFVGVDNLPMAHGMTAGELARFFNRKIGAKLEVVPMEGYTRSMIYQDTGLDWVQTSPNIPDLDSVFGYMATGLGEGTGIGQADKFKWIGGKGLDAQKFADLLNNAGLPGVSFVAETINDRGGVRLNITDYHTFNPAKTGIYALTYAHSLTNFAVPKSGATVVMFDKIMGTDKIGQYLEQGLSPQEIEAKYAGALNKFKEERKQYLLYGNGEGQDTGSDDQGPISVIVEGKAIDFDAAPFVDANNRLMVPLRAIVQALGATVDFDEATKEITIVKEDQTNVFMLNSNMVLVGKELKSMDTMPVVKNNRTMVPVRYVGEYFGAQVNWDAAARKVTVN</sequence>
<dbReference type="PANTHER" id="PTHR42915:SF1">
    <property type="entry name" value="PEPTIDOGLYCAN BETA-N-ACETYLMURAMIDASE NAMZ"/>
    <property type="match status" value="1"/>
</dbReference>
<feature type="signal peptide" evidence="1">
    <location>
        <begin position="1"/>
        <end position="23"/>
    </location>
</feature>
<dbReference type="RefSeq" id="WP_161823084.1">
    <property type="nucleotide sequence ID" value="NZ_LSRS01000008.1"/>
</dbReference>
<evidence type="ECO:0000259" key="4">
    <source>
        <dbReference type="Pfam" id="PF20732"/>
    </source>
</evidence>
<dbReference type="Proteomes" id="UP000798488">
    <property type="component" value="Unassembled WGS sequence"/>
</dbReference>
<dbReference type="GO" id="GO:0033922">
    <property type="term" value="F:peptidoglycan beta-N-acetylmuramidase activity"/>
    <property type="evidence" value="ECO:0007669"/>
    <property type="project" value="InterPro"/>
</dbReference>
<dbReference type="Gene3D" id="3.90.1150.140">
    <property type="match status" value="1"/>
</dbReference>
<keyword evidence="6" id="KW-1185">Reference proteome</keyword>
<dbReference type="SUPFAM" id="SSF55383">
    <property type="entry name" value="Copper amine oxidase, domain N"/>
    <property type="match status" value="1"/>
</dbReference>
<dbReference type="Pfam" id="PF07833">
    <property type="entry name" value="Cu_amine_oxidN1"/>
    <property type="match status" value="1"/>
</dbReference>
<dbReference type="AlphaFoldDB" id="A0A9D3AVB8"/>
<feature type="domain" description="Peptidoglycan beta-N-acetylmuramidase NamZ N-terminal" evidence="2">
    <location>
        <begin position="48"/>
        <end position="247"/>
    </location>
</feature>
<evidence type="ECO:0000313" key="6">
    <source>
        <dbReference type="Proteomes" id="UP000798488"/>
    </source>
</evidence>
<organism evidence="5 6">
    <name type="scientific">Sporotomaculum syntrophicum</name>
    <dbReference type="NCBI Taxonomy" id="182264"/>
    <lineage>
        <taxon>Bacteria</taxon>
        <taxon>Bacillati</taxon>
        <taxon>Bacillota</taxon>
        <taxon>Clostridia</taxon>
        <taxon>Eubacteriales</taxon>
        <taxon>Desulfallaceae</taxon>
        <taxon>Sporotomaculum</taxon>
    </lineage>
</organism>
<evidence type="ECO:0000313" key="5">
    <source>
        <dbReference type="EMBL" id="KAF1083890.1"/>
    </source>
</evidence>
<feature type="domain" description="Peptidoglycan beta-N-acetylmuramidase NamZ C-terminal" evidence="4">
    <location>
        <begin position="252"/>
        <end position="392"/>
    </location>
</feature>
<reference evidence="5" key="1">
    <citation type="submission" date="2016-02" db="EMBL/GenBank/DDBJ databases">
        <title>Draft Genome Sequence of Sporotomaculum syntrophicum Strain FB, a Syntrophic Benzoate Degrader.</title>
        <authorList>
            <person name="Nobu M.K."/>
            <person name="Narihiro T."/>
            <person name="Qiu Y.-L."/>
            <person name="Ohashi A."/>
            <person name="Liu W.-T."/>
            <person name="Yuji S."/>
        </authorList>
    </citation>
    <scope>NUCLEOTIDE SEQUENCE</scope>
    <source>
        <strain evidence="5">FB</strain>
    </source>
</reference>
<evidence type="ECO:0000256" key="1">
    <source>
        <dbReference type="SAM" id="SignalP"/>
    </source>
</evidence>
<comment type="caution">
    <text evidence="5">The sequence shown here is derived from an EMBL/GenBank/DDBJ whole genome shotgun (WGS) entry which is preliminary data.</text>
</comment>
<keyword evidence="1" id="KW-0732">Signal</keyword>
<evidence type="ECO:0000259" key="2">
    <source>
        <dbReference type="Pfam" id="PF07075"/>
    </source>
</evidence>
<dbReference type="InterPro" id="IPR012854">
    <property type="entry name" value="Cu_amine_oxidase-like_N"/>
</dbReference>
<protein>
    <recommendedName>
        <fullName evidence="7">Copper amine oxidase-like N-terminal domain-containing protein</fullName>
    </recommendedName>
</protein>
<dbReference type="EMBL" id="LSRS01000008">
    <property type="protein sequence ID" value="KAF1083890.1"/>
    <property type="molecule type" value="Genomic_DNA"/>
</dbReference>
<evidence type="ECO:0008006" key="7">
    <source>
        <dbReference type="Google" id="ProtNLM"/>
    </source>
</evidence>
<evidence type="ECO:0000259" key="3">
    <source>
        <dbReference type="Pfam" id="PF07833"/>
    </source>
</evidence>
<feature type="domain" description="Copper amine oxidase-like N-terminal" evidence="3">
    <location>
        <begin position="412"/>
        <end position="519"/>
    </location>
</feature>
<feature type="chain" id="PRO_5039085231" description="Copper amine oxidase-like N-terminal domain-containing protein" evidence="1">
    <location>
        <begin position="24"/>
        <end position="520"/>
    </location>
</feature>
<dbReference type="Gene3D" id="3.40.50.12170">
    <property type="entry name" value="Uncharacterised protein PF07075, DUF1343"/>
    <property type="match status" value="1"/>
</dbReference>
<dbReference type="InterPro" id="IPR008302">
    <property type="entry name" value="NamZ"/>
</dbReference>
<dbReference type="PANTHER" id="PTHR42915">
    <property type="entry name" value="HYPOTHETICAL 460 KDA PROTEIN IN FEUA-SIGW INTERGENIC REGION [PRECURSOR]"/>
    <property type="match status" value="1"/>
</dbReference>
<dbReference type="Pfam" id="PF07075">
    <property type="entry name" value="NamZ_N"/>
    <property type="match status" value="1"/>
</dbReference>
<gene>
    <name evidence="5" type="ORF">SPSYN_02802</name>
</gene>
<proteinExistence type="predicted"/>
<dbReference type="InterPro" id="IPR048502">
    <property type="entry name" value="NamZ_N"/>
</dbReference>
<accession>A0A9D3AVB8</accession>
<name>A0A9D3AVB8_9FIRM</name>
<dbReference type="InterPro" id="IPR036582">
    <property type="entry name" value="Mao_N_sf"/>
</dbReference>
<dbReference type="OrthoDB" id="9801061at2"/>
<dbReference type="Gene3D" id="3.30.457.10">
    <property type="entry name" value="Copper amine oxidase-like, N-terminal domain"/>
    <property type="match status" value="1"/>
</dbReference>
<dbReference type="Pfam" id="PF20732">
    <property type="entry name" value="NamZ_C"/>
    <property type="match status" value="1"/>
</dbReference>
<dbReference type="InterPro" id="IPR048503">
    <property type="entry name" value="NamZ_C"/>
</dbReference>